<evidence type="ECO:0000256" key="6">
    <source>
        <dbReference type="ARBA" id="ARBA00023136"/>
    </source>
</evidence>
<dbReference type="RefSeq" id="WP_183344175.1">
    <property type="nucleotide sequence ID" value="NZ_JACHNU010000006.1"/>
</dbReference>
<dbReference type="SUPFAM" id="SSF161098">
    <property type="entry name" value="MetI-like"/>
    <property type="match status" value="1"/>
</dbReference>
<feature type="transmembrane region" description="Helical" evidence="7">
    <location>
        <begin position="128"/>
        <end position="147"/>
    </location>
</feature>
<keyword evidence="10" id="KW-1185">Reference proteome</keyword>
<reference evidence="9 10" key="1">
    <citation type="submission" date="2020-08" db="EMBL/GenBank/DDBJ databases">
        <title>Genomic Encyclopedia of Archaeal and Bacterial Type Strains, Phase II (KMG-II): from individual species to whole genera.</title>
        <authorList>
            <person name="Goeker M."/>
        </authorList>
    </citation>
    <scope>NUCLEOTIDE SEQUENCE [LARGE SCALE GENOMIC DNA]</scope>
    <source>
        <strain evidence="9 10">DSM 23288</strain>
    </source>
</reference>
<keyword evidence="6 7" id="KW-0472">Membrane</keyword>
<comment type="similarity">
    <text evidence="7">Belongs to the binding-protein-dependent transport system permease family.</text>
</comment>
<dbReference type="GO" id="GO:0055085">
    <property type="term" value="P:transmembrane transport"/>
    <property type="evidence" value="ECO:0007669"/>
    <property type="project" value="InterPro"/>
</dbReference>
<evidence type="ECO:0000313" key="9">
    <source>
        <dbReference type="EMBL" id="MBB4664290.1"/>
    </source>
</evidence>
<dbReference type="Pfam" id="PF00528">
    <property type="entry name" value="BPD_transp_1"/>
    <property type="match status" value="1"/>
</dbReference>
<dbReference type="GO" id="GO:0005886">
    <property type="term" value="C:plasma membrane"/>
    <property type="evidence" value="ECO:0007669"/>
    <property type="project" value="UniProtKB-SubCell"/>
</dbReference>
<feature type="transmembrane region" description="Helical" evidence="7">
    <location>
        <begin position="224"/>
        <end position="247"/>
    </location>
</feature>
<protein>
    <submittedName>
        <fullName evidence="9">NitT/TauT family transport system permease protein</fullName>
    </submittedName>
</protein>
<name>A0A840IK27_9ACTN</name>
<evidence type="ECO:0000256" key="3">
    <source>
        <dbReference type="ARBA" id="ARBA00022475"/>
    </source>
</evidence>
<evidence type="ECO:0000259" key="8">
    <source>
        <dbReference type="PROSITE" id="PS50928"/>
    </source>
</evidence>
<comment type="subcellular location">
    <subcellularLocation>
        <location evidence="1 7">Cell membrane</location>
        <topology evidence="1 7">Multi-pass membrane protein</topology>
    </subcellularLocation>
</comment>
<dbReference type="Proteomes" id="UP000585272">
    <property type="component" value="Unassembled WGS sequence"/>
</dbReference>
<keyword evidence="3" id="KW-1003">Cell membrane</keyword>
<keyword evidence="2 7" id="KW-0813">Transport</keyword>
<evidence type="ECO:0000256" key="7">
    <source>
        <dbReference type="RuleBase" id="RU363032"/>
    </source>
</evidence>
<keyword evidence="4 7" id="KW-0812">Transmembrane</keyword>
<dbReference type="AlphaFoldDB" id="A0A840IK27"/>
<dbReference type="EMBL" id="JACHNU010000006">
    <property type="protein sequence ID" value="MBB4664290.1"/>
    <property type="molecule type" value="Genomic_DNA"/>
</dbReference>
<accession>A0A840IK27</accession>
<gene>
    <name evidence="9" type="ORF">BDZ31_003893</name>
</gene>
<dbReference type="InterPro" id="IPR000515">
    <property type="entry name" value="MetI-like"/>
</dbReference>
<dbReference type="PANTHER" id="PTHR30151:SF41">
    <property type="entry name" value="ABC TRANSPORTER PERMEASE PROTEIN"/>
    <property type="match status" value="1"/>
</dbReference>
<evidence type="ECO:0000256" key="2">
    <source>
        <dbReference type="ARBA" id="ARBA00022448"/>
    </source>
</evidence>
<feature type="transmembrane region" description="Helical" evidence="7">
    <location>
        <begin position="98"/>
        <end position="116"/>
    </location>
</feature>
<keyword evidence="5 7" id="KW-1133">Transmembrane helix</keyword>
<feature type="domain" description="ABC transmembrane type-1" evidence="8">
    <location>
        <begin position="62"/>
        <end position="244"/>
    </location>
</feature>
<proteinExistence type="inferred from homology"/>
<evidence type="ECO:0000313" key="10">
    <source>
        <dbReference type="Proteomes" id="UP000585272"/>
    </source>
</evidence>
<dbReference type="Gene3D" id="1.10.3720.10">
    <property type="entry name" value="MetI-like"/>
    <property type="match status" value="1"/>
</dbReference>
<dbReference type="InterPro" id="IPR035906">
    <property type="entry name" value="MetI-like_sf"/>
</dbReference>
<sequence length="264" mass="28323">MGGRSRRAATIAATLLLVLGVWYPLAGLMDASGDELASSKLPYPHSVVRPVLENPGTLFDAAWATLSTALLGFVVGGAIGIVLSVVMAQARWIEAATLPYLLLAQMMPLIALVPLIRSIVKSDSLTRLLMAAFVTFFIVTLSALRGLKDYAPAADELFRAYDIGRLKRLRHLRFPSAMPYIFSGLKLAAPLSLVGAIVVELMNARSGLGFLMLSALTFGPAQAPMLWAAMLVTLAMGLALSRAVGIAERLLTPWQMRFRGEGGR</sequence>
<comment type="caution">
    <text evidence="9">The sequence shown here is derived from an EMBL/GenBank/DDBJ whole genome shotgun (WGS) entry which is preliminary data.</text>
</comment>
<feature type="transmembrane region" description="Helical" evidence="7">
    <location>
        <begin position="61"/>
        <end position="86"/>
    </location>
</feature>
<dbReference type="PROSITE" id="PS50928">
    <property type="entry name" value="ABC_TM1"/>
    <property type="match status" value="1"/>
</dbReference>
<evidence type="ECO:0000256" key="1">
    <source>
        <dbReference type="ARBA" id="ARBA00004651"/>
    </source>
</evidence>
<dbReference type="PANTHER" id="PTHR30151">
    <property type="entry name" value="ALKANE SULFONATE ABC TRANSPORTER-RELATED, MEMBRANE SUBUNIT"/>
    <property type="match status" value="1"/>
</dbReference>
<feature type="transmembrane region" description="Helical" evidence="7">
    <location>
        <begin position="177"/>
        <end position="204"/>
    </location>
</feature>
<evidence type="ECO:0000256" key="4">
    <source>
        <dbReference type="ARBA" id="ARBA00022692"/>
    </source>
</evidence>
<evidence type="ECO:0000256" key="5">
    <source>
        <dbReference type="ARBA" id="ARBA00022989"/>
    </source>
</evidence>
<organism evidence="9 10">
    <name type="scientific">Conexibacter arvalis</name>
    <dbReference type="NCBI Taxonomy" id="912552"/>
    <lineage>
        <taxon>Bacteria</taxon>
        <taxon>Bacillati</taxon>
        <taxon>Actinomycetota</taxon>
        <taxon>Thermoleophilia</taxon>
        <taxon>Solirubrobacterales</taxon>
        <taxon>Conexibacteraceae</taxon>
        <taxon>Conexibacter</taxon>
    </lineage>
</organism>